<protein>
    <recommendedName>
        <fullName evidence="3">Endonuclease/exonuclease/phosphatase domain-containing protein</fullName>
    </recommendedName>
</protein>
<dbReference type="STRING" id="105785.A0A2J7QSU1"/>
<dbReference type="AlphaFoldDB" id="A0A2J7QSU1"/>
<dbReference type="Proteomes" id="UP000235965">
    <property type="component" value="Unassembled WGS sequence"/>
</dbReference>
<evidence type="ECO:0000313" key="2">
    <source>
        <dbReference type="Proteomes" id="UP000235965"/>
    </source>
</evidence>
<dbReference type="PANTHER" id="PTHR33395:SF22">
    <property type="entry name" value="REVERSE TRANSCRIPTASE DOMAIN-CONTAINING PROTEIN"/>
    <property type="match status" value="1"/>
</dbReference>
<dbReference type="GO" id="GO:0031012">
    <property type="term" value="C:extracellular matrix"/>
    <property type="evidence" value="ECO:0007669"/>
    <property type="project" value="TreeGrafter"/>
</dbReference>
<evidence type="ECO:0008006" key="3">
    <source>
        <dbReference type="Google" id="ProtNLM"/>
    </source>
</evidence>
<dbReference type="EMBL" id="NEVH01011219">
    <property type="protein sequence ID" value="PNF31656.1"/>
    <property type="molecule type" value="Genomic_DNA"/>
</dbReference>
<organism evidence="1 2">
    <name type="scientific">Cryptotermes secundus</name>
    <dbReference type="NCBI Taxonomy" id="105785"/>
    <lineage>
        <taxon>Eukaryota</taxon>
        <taxon>Metazoa</taxon>
        <taxon>Ecdysozoa</taxon>
        <taxon>Arthropoda</taxon>
        <taxon>Hexapoda</taxon>
        <taxon>Insecta</taxon>
        <taxon>Pterygota</taxon>
        <taxon>Neoptera</taxon>
        <taxon>Polyneoptera</taxon>
        <taxon>Dictyoptera</taxon>
        <taxon>Blattodea</taxon>
        <taxon>Blattoidea</taxon>
        <taxon>Termitoidae</taxon>
        <taxon>Kalotermitidae</taxon>
        <taxon>Cryptotermitinae</taxon>
        <taxon>Cryptotermes</taxon>
    </lineage>
</organism>
<name>A0A2J7QSU1_9NEOP</name>
<gene>
    <name evidence="1" type="ORF">B7P43_G17059</name>
</gene>
<dbReference type="PANTHER" id="PTHR33395">
    <property type="entry name" value="TRANSCRIPTASE, PUTATIVE-RELATED-RELATED"/>
    <property type="match status" value="1"/>
</dbReference>
<accession>A0A2J7QSU1</accession>
<sequence>MIAVEVKGRDPKCVWEIVGIYRAPNEDIRSVERLAARTDYSGNCTKRSIIGGDLNLPYADWNVNVECIGGGHAFINRLVWENVFMQVVNTTIRGDALLDVYLVWPESLLNCCSIVQGISDQCGVLLEVEWEEKYWRPQEERLVPVYHKANVVGLQTFLQDRFAIWASDGRCVEENDQRQNIILESIETFIPHKNKGKCWTEFYKYVKRHKSSRENIPAIKDVNERLITDAVEKANSLNCY</sequence>
<dbReference type="InParanoid" id="A0A2J7QSU1"/>
<proteinExistence type="predicted"/>
<dbReference type="GO" id="GO:0007508">
    <property type="term" value="P:larval heart development"/>
    <property type="evidence" value="ECO:0007669"/>
    <property type="project" value="TreeGrafter"/>
</dbReference>
<keyword evidence="2" id="KW-1185">Reference proteome</keyword>
<comment type="caution">
    <text evidence="1">The sequence shown here is derived from an EMBL/GenBank/DDBJ whole genome shotgun (WGS) entry which is preliminary data.</text>
</comment>
<reference evidence="1 2" key="1">
    <citation type="submission" date="2017-12" db="EMBL/GenBank/DDBJ databases">
        <title>Hemimetabolous genomes reveal molecular basis of termite eusociality.</title>
        <authorList>
            <person name="Harrison M.C."/>
            <person name="Jongepier E."/>
            <person name="Robertson H.M."/>
            <person name="Arning N."/>
            <person name="Bitard-Feildel T."/>
            <person name="Chao H."/>
            <person name="Childers C.P."/>
            <person name="Dinh H."/>
            <person name="Doddapaneni H."/>
            <person name="Dugan S."/>
            <person name="Gowin J."/>
            <person name="Greiner C."/>
            <person name="Han Y."/>
            <person name="Hu H."/>
            <person name="Hughes D.S.T."/>
            <person name="Huylmans A.-K."/>
            <person name="Kemena C."/>
            <person name="Kremer L.P.M."/>
            <person name="Lee S.L."/>
            <person name="Lopez-Ezquerra A."/>
            <person name="Mallet L."/>
            <person name="Monroy-Kuhn J.M."/>
            <person name="Moser A."/>
            <person name="Murali S.C."/>
            <person name="Muzny D.M."/>
            <person name="Otani S."/>
            <person name="Piulachs M.-D."/>
            <person name="Poelchau M."/>
            <person name="Qu J."/>
            <person name="Schaub F."/>
            <person name="Wada-Katsumata A."/>
            <person name="Worley K.C."/>
            <person name="Xie Q."/>
            <person name="Ylla G."/>
            <person name="Poulsen M."/>
            <person name="Gibbs R.A."/>
            <person name="Schal C."/>
            <person name="Richards S."/>
            <person name="Belles X."/>
            <person name="Korb J."/>
            <person name="Bornberg-Bauer E."/>
        </authorList>
    </citation>
    <scope>NUCLEOTIDE SEQUENCE [LARGE SCALE GENOMIC DNA]</scope>
    <source>
        <tissue evidence="1">Whole body</tissue>
    </source>
</reference>
<dbReference type="GO" id="GO:0061343">
    <property type="term" value="P:cell adhesion involved in heart morphogenesis"/>
    <property type="evidence" value="ECO:0007669"/>
    <property type="project" value="TreeGrafter"/>
</dbReference>
<evidence type="ECO:0000313" key="1">
    <source>
        <dbReference type="EMBL" id="PNF31656.1"/>
    </source>
</evidence>